<dbReference type="InterPro" id="IPR013078">
    <property type="entry name" value="His_Pase_superF_clade-1"/>
</dbReference>
<evidence type="ECO:0000313" key="4">
    <source>
        <dbReference type="Proteomes" id="UP000177418"/>
    </source>
</evidence>
<dbReference type="PROSITE" id="PS00175">
    <property type="entry name" value="PG_MUTASE"/>
    <property type="match status" value="1"/>
</dbReference>
<dbReference type="Pfam" id="PF00300">
    <property type="entry name" value="His_Phos_1"/>
    <property type="match status" value="1"/>
</dbReference>
<dbReference type="CDD" id="cd07067">
    <property type="entry name" value="HP_PGM_like"/>
    <property type="match status" value="1"/>
</dbReference>
<dbReference type="Proteomes" id="UP000177418">
    <property type="component" value="Unassembled WGS sequence"/>
</dbReference>
<accession>A0A1F7JHP1</accession>
<feature type="active site" description="Proton donor/acceptor" evidence="1">
    <location>
        <position position="342"/>
    </location>
</feature>
<dbReference type="SUPFAM" id="SSF52540">
    <property type="entry name" value="P-loop containing nucleoside triphosphate hydrolases"/>
    <property type="match status" value="1"/>
</dbReference>
<feature type="active site" description="Tele-phosphohistidine intermediate" evidence="1">
    <location>
        <position position="260"/>
    </location>
</feature>
<evidence type="ECO:0000256" key="2">
    <source>
        <dbReference type="PIRSR" id="PIRSR613078-2"/>
    </source>
</evidence>
<protein>
    <submittedName>
        <fullName evidence="3">Uncharacterized protein</fullName>
    </submittedName>
</protein>
<evidence type="ECO:0000313" key="3">
    <source>
        <dbReference type="EMBL" id="OGK55124.1"/>
    </source>
</evidence>
<dbReference type="PANTHER" id="PTHR47821:SF2">
    <property type="entry name" value="PHOSPHOGLYCERATE MUTASE FAMILY PROTEIN"/>
    <property type="match status" value="1"/>
</dbReference>
<sequence length="446" mass="50197">MNNIAQIEQMEGERLNDWYEPESFQSLKLRRDCVANLGTISRVIVVGSSGAGKSIIQRAVIDASEKDSFLAGRICIPRRVVTRDPRPDDDNMLTYCSSEELELRTRKGEFGLYGVKLMENGREELFGLEKPEDGAFPIFFANNAVIRNRESIGPPSVFDGALIVGIYAPDSVREERLRRRSPHLFTERPDEIAFRLSDVESSRIIIPQAHVIVKNFGRYESRVVQDFINFLKLVELSKGEQLLTELAGVNTKNRYIILRHGESEANKQGVIVSSLDNGLNDYGCTSEGIEDVSRAARYAQEKGIHVDHIFTSPFLRCTDSARVFAEVSSFIGEISVRDELRERYFGIFEGTSSCNYQIVYNTDQQNRLGSKELFGAETPTDVLDRVTRLITELEETNEGKTFLLVTHADVGEIAQAGFKGLPPQTHRLFMPKIRNGTLREIATMGT</sequence>
<dbReference type="GO" id="GO:0003824">
    <property type="term" value="F:catalytic activity"/>
    <property type="evidence" value="ECO:0007669"/>
    <property type="project" value="InterPro"/>
</dbReference>
<dbReference type="InterPro" id="IPR029033">
    <property type="entry name" value="His_PPase_superfam"/>
</dbReference>
<dbReference type="SUPFAM" id="SSF53254">
    <property type="entry name" value="Phosphoglycerate mutase-like"/>
    <property type="match status" value="1"/>
</dbReference>
<reference evidence="3 4" key="1">
    <citation type="journal article" date="2016" name="Nat. Commun.">
        <title>Thousands of microbial genomes shed light on interconnected biogeochemical processes in an aquifer system.</title>
        <authorList>
            <person name="Anantharaman K."/>
            <person name="Brown C.T."/>
            <person name="Hug L.A."/>
            <person name="Sharon I."/>
            <person name="Castelle C.J."/>
            <person name="Probst A.J."/>
            <person name="Thomas B.C."/>
            <person name="Singh A."/>
            <person name="Wilkins M.J."/>
            <person name="Karaoz U."/>
            <person name="Brodie E.L."/>
            <person name="Williams K.H."/>
            <person name="Hubbard S.S."/>
            <person name="Banfield J.F."/>
        </authorList>
    </citation>
    <scope>NUCLEOTIDE SEQUENCE [LARGE SCALE GENOMIC DNA]</scope>
</reference>
<evidence type="ECO:0000256" key="1">
    <source>
        <dbReference type="PIRSR" id="PIRSR613078-1"/>
    </source>
</evidence>
<name>A0A1F7JHP1_9BACT</name>
<organism evidence="3 4">
    <name type="scientific">Candidatus Roizmanbacteria bacterium RIFCSPLOWO2_02_FULL_36_11</name>
    <dbReference type="NCBI Taxonomy" id="1802071"/>
    <lineage>
        <taxon>Bacteria</taxon>
        <taxon>Candidatus Roizmaniibacteriota</taxon>
    </lineage>
</organism>
<gene>
    <name evidence="3" type="ORF">A3H78_04030</name>
</gene>
<dbReference type="InterPro" id="IPR027417">
    <property type="entry name" value="P-loop_NTPase"/>
</dbReference>
<dbReference type="EMBL" id="MGAV01000011">
    <property type="protein sequence ID" value="OGK55124.1"/>
    <property type="molecule type" value="Genomic_DNA"/>
</dbReference>
<comment type="caution">
    <text evidence="3">The sequence shown here is derived from an EMBL/GenBank/DDBJ whole genome shotgun (WGS) entry which is preliminary data.</text>
</comment>
<feature type="binding site" evidence="2">
    <location>
        <begin position="259"/>
        <end position="266"/>
    </location>
    <ligand>
        <name>substrate</name>
    </ligand>
</feature>
<dbReference type="PANTHER" id="PTHR47821">
    <property type="entry name" value="PHOSPHOGLYCERATE MUTASE FAMILY PROTEIN"/>
    <property type="match status" value="1"/>
</dbReference>
<feature type="binding site" evidence="2">
    <location>
        <position position="316"/>
    </location>
    <ligand>
        <name>substrate</name>
    </ligand>
</feature>
<dbReference type="AlphaFoldDB" id="A0A1F7JHP1"/>
<proteinExistence type="predicted"/>
<dbReference type="InterPro" id="IPR001345">
    <property type="entry name" value="PG/BPGM_mutase_AS"/>
</dbReference>
<dbReference type="SMART" id="SM00855">
    <property type="entry name" value="PGAM"/>
    <property type="match status" value="1"/>
</dbReference>
<dbReference type="Gene3D" id="3.40.50.1240">
    <property type="entry name" value="Phosphoglycerate mutase-like"/>
    <property type="match status" value="1"/>
</dbReference>